<dbReference type="Proteomes" id="UP000294678">
    <property type="component" value="Unassembled WGS sequence"/>
</dbReference>
<dbReference type="EMBL" id="SOBG01000011">
    <property type="protein sequence ID" value="TDT67346.1"/>
    <property type="molecule type" value="Genomic_DNA"/>
</dbReference>
<keyword evidence="5" id="KW-0472">Membrane</keyword>
<dbReference type="Gene3D" id="1.10.287.1700">
    <property type="match status" value="1"/>
</dbReference>
<evidence type="ECO:0000256" key="1">
    <source>
        <dbReference type="ARBA" id="ARBA00004196"/>
    </source>
</evidence>
<keyword evidence="8" id="KW-1185">Reference proteome</keyword>
<evidence type="ECO:0000313" key="8">
    <source>
        <dbReference type="Proteomes" id="UP000294678"/>
    </source>
</evidence>
<dbReference type="Gene3D" id="2.40.420.20">
    <property type="match status" value="1"/>
</dbReference>
<feature type="compositionally biased region" description="Gly residues" evidence="4">
    <location>
        <begin position="486"/>
        <end position="495"/>
    </location>
</feature>
<dbReference type="RefSeq" id="WP_134113874.1">
    <property type="nucleotide sequence ID" value="NZ_SOBG01000011.1"/>
</dbReference>
<keyword evidence="5" id="KW-0812">Transmembrane</keyword>
<gene>
    <name evidence="7" type="ORF">EV215_2024</name>
</gene>
<organism evidence="7 8">
    <name type="scientific">Hypnocyclicus thermotrophus</name>
    <dbReference type="NCBI Taxonomy" id="1627895"/>
    <lineage>
        <taxon>Bacteria</taxon>
        <taxon>Fusobacteriati</taxon>
        <taxon>Fusobacteriota</taxon>
        <taxon>Fusobacteriia</taxon>
        <taxon>Fusobacteriales</taxon>
        <taxon>Fusobacteriaceae</taxon>
        <taxon>Hypnocyclicus</taxon>
    </lineage>
</organism>
<protein>
    <submittedName>
        <fullName evidence="7">Multidrug efflux pump subunit AcrA (Membrane-fusion protein)</fullName>
    </submittedName>
</protein>
<evidence type="ECO:0000256" key="2">
    <source>
        <dbReference type="ARBA" id="ARBA00023054"/>
    </source>
</evidence>
<feature type="coiled-coil region" evidence="3">
    <location>
        <begin position="131"/>
        <end position="277"/>
    </location>
</feature>
<evidence type="ECO:0000259" key="6">
    <source>
        <dbReference type="Pfam" id="PF25990"/>
    </source>
</evidence>
<dbReference type="Gene3D" id="2.40.30.170">
    <property type="match status" value="1"/>
</dbReference>
<evidence type="ECO:0000313" key="7">
    <source>
        <dbReference type="EMBL" id="TDT67346.1"/>
    </source>
</evidence>
<feature type="domain" description="YknX-like beta-barrel" evidence="6">
    <location>
        <begin position="313"/>
        <end position="388"/>
    </location>
</feature>
<sequence length="495" mass="55784">MKKSIIGLLIIVLGISGYYFLLNGNKKNEKEVKDNKVIVIPVRETEFKNSITADGKVELKNEEEIFINKALRVEKVNFEEDDTVKAGDILITFDEEERNDLIREIESKKIQIKEQNLIIENNKFETSNIDIESQKLEMENIKKDIENIKNNLILAKLSLENLNKELEDAKKEYEVNKELFEIEGVTITELNNSKNTVNSLSESIKQKENEINSYKKELIQKNDEYELSNKKLIKLQYDYKKAETVRKNTIKEANYAIQRLELDIATLEEDLEKTVKYIASPVDGTITENNATENFMASTDTYLMKIADINSQIITAEVSAEDIDNVKVGQDVIITFNDKKTLGKVSKISSVATTVSGNGYEDVYVEIEVTYDSKTAGFRPGYSVELEIVTSKIENAKVVSSFAIKKDGKNNYVLVYNNGEAQRKNIKIIEKTKKISVIEGLEIGDKVIVNSANIKAGDKVVLTDKIISEIPKNTSQDDNEEPGPGPGLGGGKRPN</sequence>
<evidence type="ECO:0000256" key="4">
    <source>
        <dbReference type="SAM" id="MobiDB-lite"/>
    </source>
</evidence>
<dbReference type="PANTHER" id="PTHR32347:SF14">
    <property type="entry name" value="EFFLUX SYSTEM COMPONENT YKNX-RELATED"/>
    <property type="match status" value="1"/>
</dbReference>
<keyword evidence="5" id="KW-1133">Transmembrane helix</keyword>
<dbReference type="PANTHER" id="PTHR32347">
    <property type="entry name" value="EFFLUX SYSTEM COMPONENT YKNX-RELATED"/>
    <property type="match status" value="1"/>
</dbReference>
<name>A0AA46I4W2_9FUSO</name>
<dbReference type="InterPro" id="IPR050465">
    <property type="entry name" value="UPF0194_transport"/>
</dbReference>
<comment type="subcellular location">
    <subcellularLocation>
        <location evidence="1">Cell envelope</location>
    </subcellularLocation>
</comment>
<comment type="caution">
    <text evidence="7">The sequence shown here is derived from an EMBL/GenBank/DDBJ whole genome shotgun (WGS) entry which is preliminary data.</text>
</comment>
<feature type="region of interest" description="Disordered" evidence="4">
    <location>
        <begin position="470"/>
        <end position="495"/>
    </location>
</feature>
<proteinExistence type="predicted"/>
<keyword evidence="2 3" id="KW-0175">Coiled coil</keyword>
<dbReference type="InterPro" id="IPR058636">
    <property type="entry name" value="Beta-barrel_YknX"/>
</dbReference>
<evidence type="ECO:0000256" key="5">
    <source>
        <dbReference type="SAM" id="Phobius"/>
    </source>
</evidence>
<feature type="transmembrane region" description="Helical" evidence="5">
    <location>
        <begin position="5"/>
        <end position="22"/>
    </location>
</feature>
<evidence type="ECO:0000256" key="3">
    <source>
        <dbReference type="SAM" id="Coils"/>
    </source>
</evidence>
<dbReference type="Pfam" id="PF25990">
    <property type="entry name" value="Beta-barrel_YknX"/>
    <property type="match status" value="1"/>
</dbReference>
<reference evidence="7 8" key="1">
    <citation type="submission" date="2019-03" db="EMBL/GenBank/DDBJ databases">
        <title>Genomic Encyclopedia of Type Strains, Phase IV (KMG-IV): sequencing the most valuable type-strain genomes for metagenomic binning, comparative biology and taxonomic classification.</title>
        <authorList>
            <person name="Goeker M."/>
        </authorList>
    </citation>
    <scope>NUCLEOTIDE SEQUENCE [LARGE SCALE GENOMIC DNA]</scope>
    <source>
        <strain evidence="7 8">DSM 100055</strain>
    </source>
</reference>
<dbReference type="InterPro" id="IPR053716">
    <property type="entry name" value="Flag_assembly_chemotaxis_eff"/>
</dbReference>
<dbReference type="GO" id="GO:0030313">
    <property type="term" value="C:cell envelope"/>
    <property type="evidence" value="ECO:0007669"/>
    <property type="project" value="UniProtKB-SubCell"/>
</dbReference>
<dbReference type="AlphaFoldDB" id="A0AA46I4W2"/>
<accession>A0AA46I4W2</accession>